<dbReference type="Proteomes" id="UP000650467">
    <property type="component" value="Unassembled WGS sequence"/>
</dbReference>
<dbReference type="PANTHER" id="PTHR24119:SF0">
    <property type="entry name" value="ACYL-COA-BINDING DOMAIN-CONTAINING PROTEIN 6"/>
    <property type="match status" value="1"/>
</dbReference>
<proteinExistence type="inferred from homology"/>
<dbReference type="Gene3D" id="1.25.40.20">
    <property type="entry name" value="Ankyrin repeat-containing domain"/>
    <property type="match status" value="2"/>
</dbReference>
<keyword evidence="9" id="KW-1185">Reference proteome</keyword>
<evidence type="ECO:0000256" key="2">
    <source>
        <dbReference type="ARBA" id="ARBA00022737"/>
    </source>
</evidence>
<dbReference type="PROSITE" id="PS50088">
    <property type="entry name" value="ANK_REPEAT"/>
    <property type="match status" value="2"/>
</dbReference>
<keyword evidence="2" id="KW-0677">Repeat</keyword>
<feature type="repeat" description="ANK" evidence="5">
    <location>
        <begin position="209"/>
        <end position="241"/>
    </location>
</feature>
<dbReference type="SUPFAM" id="SSF48403">
    <property type="entry name" value="Ankyrin repeat"/>
    <property type="match status" value="1"/>
</dbReference>
<accession>A0A835T3B8</accession>
<dbReference type="AlphaFoldDB" id="A0A835T3B8"/>
<keyword evidence="3 5" id="KW-0040">ANK repeat</keyword>
<dbReference type="PRINTS" id="PR00689">
    <property type="entry name" value="ACOABINDINGP"/>
</dbReference>
<dbReference type="InterPro" id="IPR014352">
    <property type="entry name" value="FERM/acyl-CoA-bd_prot_sf"/>
</dbReference>
<comment type="similarity">
    <text evidence="1">Belongs to the ACBP family.</text>
</comment>
<dbReference type="Pfam" id="PF00887">
    <property type="entry name" value="ACBP"/>
    <property type="match status" value="1"/>
</dbReference>
<dbReference type="OrthoDB" id="346910at2759"/>
<dbReference type="PROSITE" id="PS51228">
    <property type="entry name" value="ACB_2"/>
    <property type="match status" value="1"/>
</dbReference>
<reference evidence="8" key="1">
    <citation type="journal article" date="2020" name="bioRxiv">
        <title>Comparative genomics of Chlamydomonas.</title>
        <authorList>
            <person name="Craig R.J."/>
            <person name="Hasan A.R."/>
            <person name="Ness R.W."/>
            <person name="Keightley P.D."/>
        </authorList>
    </citation>
    <scope>NUCLEOTIDE SEQUENCE</scope>
    <source>
        <strain evidence="8">SAG 7.73</strain>
    </source>
</reference>
<organism evidence="8 9">
    <name type="scientific">Chlamydomonas incerta</name>
    <dbReference type="NCBI Taxonomy" id="51695"/>
    <lineage>
        <taxon>Eukaryota</taxon>
        <taxon>Viridiplantae</taxon>
        <taxon>Chlorophyta</taxon>
        <taxon>core chlorophytes</taxon>
        <taxon>Chlorophyceae</taxon>
        <taxon>CS clade</taxon>
        <taxon>Chlamydomonadales</taxon>
        <taxon>Chlamydomonadaceae</taxon>
        <taxon>Chlamydomonas</taxon>
    </lineage>
</organism>
<gene>
    <name evidence="8" type="ORF">HXX76_009608</name>
</gene>
<evidence type="ECO:0000256" key="4">
    <source>
        <dbReference type="ARBA" id="ARBA00023121"/>
    </source>
</evidence>
<dbReference type="PRINTS" id="PR01415">
    <property type="entry name" value="ANKYRIN"/>
</dbReference>
<comment type="caution">
    <text evidence="8">The sequence shown here is derived from an EMBL/GenBank/DDBJ whole genome shotgun (WGS) entry which is preliminary data.</text>
</comment>
<feature type="domain" description="ACB" evidence="7">
    <location>
        <begin position="15"/>
        <end position="104"/>
    </location>
</feature>
<evidence type="ECO:0000256" key="1">
    <source>
        <dbReference type="ARBA" id="ARBA00005567"/>
    </source>
</evidence>
<dbReference type="GO" id="GO:0000062">
    <property type="term" value="F:fatty-acyl-CoA binding"/>
    <property type="evidence" value="ECO:0007669"/>
    <property type="project" value="InterPro"/>
</dbReference>
<evidence type="ECO:0000259" key="7">
    <source>
        <dbReference type="PROSITE" id="PS51228"/>
    </source>
</evidence>
<dbReference type="SMART" id="SM00248">
    <property type="entry name" value="ANK"/>
    <property type="match status" value="3"/>
</dbReference>
<evidence type="ECO:0000256" key="5">
    <source>
        <dbReference type="PROSITE-ProRule" id="PRU00023"/>
    </source>
</evidence>
<dbReference type="InterPro" id="IPR000582">
    <property type="entry name" value="Acyl-CoA-binding_protein"/>
</dbReference>
<feature type="repeat" description="ANK" evidence="5">
    <location>
        <begin position="176"/>
        <end position="208"/>
    </location>
</feature>
<keyword evidence="4" id="KW-0446">Lipid-binding</keyword>
<dbReference type="SUPFAM" id="SSF47027">
    <property type="entry name" value="Acyl-CoA binding protein"/>
    <property type="match status" value="1"/>
</dbReference>
<dbReference type="PROSITE" id="PS50297">
    <property type="entry name" value="ANK_REP_REGION"/>
    <property type="match status" value="2"/>
</dbReference>
<dbReference type="InterPro" id="IPR035984">
    <property type="entry name" value="Acyl-CoA-binding_sf"/>
</dbReference>
<protein>
    <recommendedName>
        <fullName evidence="7">ACB domain-containing protein</fullName>
    </recommendedName>
</protein>
<dbReference type="InterPro" id="IPR002110">
    <property type="entry name" value="Ankyrin_rpt"/>
</dbReference>
<dbReference type="PANTHER" id="PTHR24119">
    <property type="entry name" value="ACYL-COA-BINDING DOMAIN-CONTAINING PROTEIN 6"/>
    <property type="match status" value="1"/>
</dbReference>
<feature type="region of interest" description="Disordered" evidence="6">
    <location>
        <begin position="103"/>
        <end position="124"/>
    </location>
</feature>
<sequence length="258" mass="26015">MDEDDVGLEGVSTDLEDAFSGAASFLAAAVIAKDGRFDDKLKLQFYGLYKQATAGKCTTGKPAFWDPAGRAKWDAWAALGDLDKDAAMQRYVELLSGVAPDWDAGASGSKPGRSRGGGGAMGPVFSSLAAGEEAEASGEGDEGRPRSLHELAGEGDLEAVAAALEAGADVDGRDESGCTALHFAADRGAAGVAAALLAAGADVNAADVDGQTPLHYAAVTEHRELYELLVGAGADVSIRDSSGATAAEGAPQGWGLAA</sequence>
<dbReference type="Gene3D" id="1.20.80.10">
    <property type="match status" value="1"/>
</dbReference>
<dbReference type="EMBL" id="JAEHOC010000025">
    <property type="protein sequence ID" value="KAG2431075.1"/>
    <property type="molecule type" value="Genomic_DNA"/>
</dbReference>
<dbReference type="Pfam" id="PF12796">
    <property type="entry name" value="Ank_2"/>
    <property type="match status" value="1"/>
</dbReference>
<evidence type="ECO:0000256" key="3">
    <source>
        <dbReference type="ARBA" id="ARBA00023043"/>
    </source>
</evidence>
<evidence type="ECO:0000313" key="8">
    <source>
        <dbReference type="EMBL" id="KAG2431075.1"/>
    </source>
</evidence>
<evidence type="ECO:0000256" key="6">
    <source>
        <dbReference type="SAM" id="MobiDB-lite"/>
    </source>
</evidence>
<dbReference type="InterPro" id="IPR036770">
    <property type="entry name" value="Ankyrin_rpt-contain_sf"/>
</dbReference>
<name>A0A835T3B8_CHLIN</name>
<evidence type="ECO:0000313" key="9">
    <source>
        <dbReference type="Proteomes" id="UP000650467"/>
    </source>
</evidence>